<dbReference type="EMBL" id="JAVXZY010000006">
    <property type="protein sequence ID" value="MDT9000735.1"/>
    <property type="molecule type" value="Genomic_DNA"/>
</dbReference>
<feature type="signal peptide" evidence="1">
    <location>
        <begin position="1"/>
        <end position="19"/>
    </location>
</feature>
<evidence type="ECO:0000313" key="4">
    <source>
        <dbReference type="Proteomes" id="UP001246372"/>
    </source>
</evidence>
<proteinExistence type="predicted"/>
<dbReference type="Gene3D" id="2.60.120.260">
    <property type="entry name" value="Galactose-binding domain-like"/>
    <property type="match status" value="1"/>
</dbReference>
<organism evidence="3 4">
    <name type="scientific">Roseateles aquae</name>
    <dbReference type="NCBI Taxonomy" id="3077235"/>
    <lineage>
        <taxon>Bacteria</taxon>
        <taxon>Pseudomonadati</taxon>
        <taxon>Pseudomonadota</taxon>
        <taxon>Betaproteobacteria</taxon>
        <taxon>Burkholderiales</taxon>
        <taxon>Sphaerotilaceae</taxon>
        <taxon>Roseateles</taxon>
    </lineage>
</organism>
<evidence type="ECO:0000259" key="2">
    <source>
        <dbReference type="Pfam" id="PF07589"/>
    </source>
</evidence>
<feature type="domain" description="Ice-binding protein C-terminal" evidence="2">
    <location>
        <begin position="198"/>
        <end position="215"/>
    </location>
</feature>
<accession>A0ABU3PDR0</accession>
<keyword evidence="4" id="KW-1185">Reference proteome</keyword>
<comment type="caution">
    <text evidence="3">The sequence shown here is derived from an EMBL/GenBank/DDBJ whole genome shotgun (WGS) entry which is preliminary data.</text>
</comment>
<name>A0ABU3PDR0_9BURK</name>
<sequence>MRTLLITAALLGSLHAAQAAAPTAISYGQNLIVNGDAEAGTAGWLSYDSYTFIQAVSYGNNWVKPSEPGPVNRGKSMFTGTGANAVAYQLLDLGQNVAQPTSYALSGWLGGWASQQDNAAFAVTFLDQYGGLLGSATIGPVTPQDRGNSTGLWLRSSSGQLPVGTRQLGFWLSMERFGGNDNDGYADNLSFVLNAPAPVPEPATAVLSLLGLGLLLRRKAQG</sequence>
<evidence type="ECO:0000256" key="1">
    <source>
        <dbReference type="SAM" id="SignalP"/>
    </source>
</evidence>
<dbReference type="Pfam" id="PF07589">
    <property type="entry name" value="PEP-CTERM"/>
    <property type="match status" value="1"/>
</dbReference>
<reference evidence="3" key="1">
    <citation type="submission" date="2023-09" db="EMBL/GenBank/DDBJ databases">
        <title>Paucibacter sp. APW11 Genome sequencing and assembly.</title>
        <authorList>
            <person name="Kim I."/>
        </authorList>
    </citation>
    <scope>NUCLEOTIDE SEQUENCE</scope>
    <source>
        <strain evidence="3">APW11</strain>
    </source>
</reference>
<dbReference type="NCBIfam" id="TIGR02595">
    <property type="entry name" value="PEP_CTERM"/>
    <property type="match status" value="1"/>
</dbReference>
<feature type="chain" id="PRO_5046550851" evidence="1">
    <location>
        <begin position="20"/>
        <end position="222"/>
    </location>
</feature>
<keyword evidence="1" id="KW-0732">Signal</keyword>
<dbReference type="InterPro" id="IPR013424">
    <property type="entry name" value="Ice-binding_C"/>
</dbReference>
<evidence type="ECO:0000313" key="3">
    <source>
        <dbReference type="EMBL" id="MDT9000735.1"/>
    </source>
</evidence>
<dbReference type="RefSeq" id="WP_315651588.1">
    <property type="nucleotide sequence ID" value="NZ_JAVXZY010000006.1"/>
</dbReference>
<gene>
    <name evidence="3" type="ORF">RQP53_15775</name>
</gene>
<protein>
    <submittedName>
        <fullName evidence="3">PEP-CTERM sorting domain-containing protein</fullName>
    </submittedName>
</protein>
<dbReference type="Proteomes" id="UP001246372">
    <property type="component" value="Unassembled WGS sequence"/>
</dbReference>